<evidence type="ECO:0000256" key="4">
    <source>
        <dbReference type="SAM" id="MobiDB-lite"/>
    </source>
</evidence>
<evidence type="ECO:0000256" key="1">
    <source>
        <dbReference type="ARBA" id="ARBA00022741"/>
    </source>
</evidence>
<reference evidence="6 7" key="1">
    <citation type="submission" date="2019-03" db="EMBL/GenBank/DDBJ databases">
        <title>Genomic Encyclopedia of Type Strains, Phase IV (KMG-IV): sequencing the most valuable type-strain genomes for metagenomic binning, comparative biology and taxonomic classification.</title>
        <authorList>
            <person name="Goeker M."/>
        </authorList>
    </citation>
    <scope>NUCLEOTIDE SEQUENCE [LARGE SCALE GENOMIC DNA]</scope>
    <source>
        <strain evidence="6 7">DSM 26377</strain>
    </source>
</reference>
<proteinExistence type="predicted"/>
<dbReference type="PANTHER" id="PTHR23150:SF35">
    <property type="entry name" value="BLL6746 PROTEIN"/>
    <property type="match status" value="1"/>
</dbReference>
<evidence type="ECO:0000313" key="6">
    <source>
        <dbReference type="EMBL" id="TDU28419.1"/>
    </source>
</evidence>
<dbReference type="InterPro" id="IPR051043">
    <property type="entry name" value="Sulfatase_Mod_Factor_Kinase"/>
</dbReference>
<feature type="domain" description="Protein kinase" evidence="5">
    <location>
        <begin position="16"/>
        <end position="338"/>
    </location>
</feature>
<dbReference type="InterPro" id="IPR008271">
    <property type="entry name" value="Ser/Thr_kinase_AS"/>
</dbReference>
<dbReference type="PROSITE" id="PS00108">
    <property type="entry name" value="PROTEIN_KINASE_ST"/>
    <property type="match status" value="1"/>
</dbReference>
<dbReference type="InterPro" id="IPR017441">
    <property type="entry name" value="Protein_kinase_ATP_BS"/>
</dbReference>
<dbReference type="RefSeq" id="WP_133881967.1">
    <property type="nucleotide sequence ID" value="NZ_MWIN01000031.1"/>
</dbReference>
<dbReference type="AlphaFoldDB" id="A0A4S3JZR1"/>
<dbReference type="GO" id="GO:0120147">
    <property type="term" value="F:formylglycine-generating oxidase activity"/>
    <property type="evidence" value="ECO:0007669"/>
    <property type="project" value="TreeGrafter"/>
</dbReference>
<keyword evidence="1 3" id="KW-0547">Nucleotide-binding</keyword>
<feature type="compositionally biased region" description="Low complexity" evidence="4">
    <location>
        <begin position="418"/>
        <end position="427"/>
    </location>
</feature>
<dbReference type="InterPro" id="IPR005532">
    <property type="entry name" value="SUMF_dom"/>
</dbReference>
<organism evidence="6 7">
    <name type="scientific">Panacagrimonas perspica</name>
    <dbReference type="NCBI Taxonomy" id="381431"/>
    <lineage>
        <taxon>Bacteria</taxon>
        <taxon>Pseudomonadati</taxon>
        <taxon>Pseudomonadota</taxon>
        <taxon>Gammaproteobacteria</taxon>
        <taxon>Nevskiales</taxon>
        <taxon>Nevskiaceae</taxon>
        <taxon>Panacagrimonas</taxon>
    </lineage>
</organism>
<dbReference type="CDD" id="cd14014">
    <property type="entry name" value="STKc_PknB_like"/>
    <property type="match status" value="1"/>
</dbReference>
<dbReference type="Proteomes" id="UP000295341">
    <property type="component" value="Unassembled WGS sequence"/>
</dbReference>
<dbReference type="Gene3D" id="1.10.510.10">
    <property type="entry name" value="Transferase(Phosphotransferase) domain 1"/>
    <property type="match status" value="1"/>
</dbReference>
<dbReference type="InterPro" id="IPR000719">
    <property type="entry name" value="Prot_kinase_dom"/>
</dbReference>
<gene>
    <name evidence="6" type="ORF">DFR24_2788</name>
</gene>
<evidence type="ECO:0000256" key="3">
    <source>
        <dbReference type="PROSITE-ProRule" id="PRU10141"/>
    </source>
</evidence>
<dbReference type="SMART" id="SM00220">
    <property type="entry name" value="S_TKc"/>
    <property type="match status" value="1"/>
</dbReference>
<dbReference type="PROSITE" id="PS00107">
    <property type="entry name" value="PROTEIN_KINASE_ATP"/>
    <property type="match status" value="1"/>
</dbReference>
<dbReference type="EMBL" id="SOBT01000009">
    <property type="protein sequence ID" value="TDU28419.1"/>
    <property type="molecule type" value="Genomic_DNA"/>
</dbReference>
<dbReference type="OrthoDB" id="9816047at2"/>
<protein>
    <submittedName>
        <fullName evidence="6">Formylglycine-generating enzyme required for sulfatase activity</fullName>
    </submittedName>
</protein>
<name>A0A4S3JZR1_9GAMM</name>
<evidence type="ECO:0000259" key="5">
    <source>
        <dbReference type="PROSITE" id="PS50011"/>
    </source>
</evidence>
<evidence type="ECO:0000256" key="2">
    <source>
        <dbReference type="ARBA" id="ARBA00022840"/>
    </source>
</evidence>
<feature type="binding site" evidence="3">
    <location>
        <position position="55"/>
    </location>
    <ligand>
        <name>ATP</name>
        <dbReference type="ChEBI" id="CHEBI:30616"/>
    </ligand>
</feature>
<dbReference type="Gene3D" id="3.90.1580.10">
    <property type="entry name" value="paralog of FGE (formylglycine-generating enzyme)"/>
    <property type="match status" value="1"/>
</dbReference>
<dbReference type="InterPro" id="IPR016187">
    <property type="entry name" value="CTDL_fold"/>
</dbReference>
<dbReference type="GO" id="GO:0004672">
    <property type="term" value="F:protein kinase activity"/>
    <property type="evidence" value="ECO:0007669"/>
    <property type="project" value="InterPro"/>
</dbReference>
<dbReference type="Pfam" id="PF00069">
    <property type="entry name" value="Pkinase"/>
    <property type="match status" value="1"/>
</dbReference>
<feature type="region of interest" description="Disordered" evidence="4">
    <location>
        <begin position="411"/>
        <end position="430"/>
    </location>
</feature>
<feature type="region of interest" description="Disordered" evidence="4">
    <location>
        <begin position="550"/>
        <end position="602"/>
    </location>
</feature>
<keyword evidence="2 3" id="KW-0067">ATP-binding</keyword>
<dbReference type="PROSITE" id="PS50011">
    <property type="entry name" value="PROTEIN_KINASE_DOM"/>
    <property type="match status" value="1"/>
</dbReference>
<dbReference type="InterPro" id="IPR042095">
    <property type="entry name" value="SUMF_sf"/>
</dbReference>
<comment type="caution">
    <text evidence="6">The sequence shown here is derived from an EMBL/GenBank/DDBJ whole genome shotgun (WGS) entry which is preliminary data.</text>
</comment>
<dbReference type="InterPro" id="IPR011009">
    <property type="entry name" value="Kinase-like_dom_sf"/>
</dbReference>
<dbReference type="PANTHER" id="PTHR23150">
    <property type="entry name" value="SULFATASE MODIFYING FACTOR 1, 2"/>
    <property type="match status" value="1"/>
</dbReference>
<dbReference type="GO" id="GO:0005524">
    <property type="term" value="F:ATP binding"/>
    <property type="evidence" value="ECO:0007669"/>
    <property type="project" value="UniProtKB-UniRule"/>
</dbReference>
<evidence type="ECO:0000313" key="7">
    <source>
        <dbReference type="Proteomes" id="UP000295341"/>
    </source>
</evidence>
<keyword evidence="7" id="KW-1185">Reference proteome</keyword>
<sequence length="850" mass="91907">MSAPSALPERTWIDNFRVVRKLGRGGFGVTYLAEEFREWEAGSETGEALRLVAIKEYFPRGLATRPDGQTVTLSPDVEGGEQAFQMALKGFFQEAESLMRFDHPNVIKIHRVFQRNGTAYYVMPFLKGETLKAILKRDGAMGEERTRRLMLPILDGLVHAHARGILHRDLKPDNVMVPDEGGPVLIDFGAARAQAVDEVQDYTRYSELVAYTPGYAALEQYGRATRDNPHGQHTDVYGLAAVMYHCVTGEAPVEASLRSMQLANGAADPLVPAAARLMQEPGYGRAFLAAIDWGMELAGRSRPQSVAEFRRALDGKLPLPENTVARLRAHGVSIEPFTQPGPVTQPLQIAPEVRDTQRPGGPITSPRTDTVLAEAASRPSLQGRGAPAVSPEPAPHEATQFLNLAIPPRVPAPPPEPVTASVAPSSPRSGGGKALPLLGLLVSIAAVAYVARDQVPQDLRDRVPESLRTTLWSEPVAVDVQAVAPPIQPPAPAEIAKPVESVKEAAEREAFEAAKEGDTLDGWKAFRKAFPRSPHVATADIRIAALQPKAVAKPQPGTETPARESEKPVVEPQPKTEVVEKPAPKPVAPAGTASAAPKTLPGGFRDCPACPEMVKIAAGMLEMGDVAGTGEADEKPLRQLSIGAFYAGRYEVTFDDWAGCVAGGGCAGTPRDAGWGRGQRPVINVSWNDAQHYVAWLSRTSGKHYRLPTEAEFEYLMRAGSRSPFPWGEDGTAACTYANVADRQAKKQNPDWNTFPCDDGEPLTAPVGRYRANAFGLFDVAGNVWEWTQDCYQSYRQAADASAYDPPNCARRVLRGGSWGDATRNLRSSDRTASAPNATLKIVGFRVMRD</sequence>
<dbReference type="SUPFAM" id="SSF56436">
    <property type="entry name" value="C-type lectin-like"/>
    <property type="match status" value="1"/>
</dbReference>
<accession>A0A4S3JZR1</accession>
<dbReference type="SUPFAM" id="SSF56112">
    <property type="entry name" value="Protein kinase-like (PK-like)"/>
    <property type="match status" value="1"/>
</dbReference>
<dbReference type="Pfam" id="PF03781">
    <property type="entry name" value="FGE-sulfatase"/>
    <property type="match status" value="1"/>
</dbReference>